<accession>A0A4U6D8I9</accession>
<gene>
    <name evidence="1" type="ORF">FDK13_07550</name>
</gene>
<dbReference type="InterPro" id="IPR041893">
    <property type="entry name" value="ArdA_dom3"/>
</dbReference>
<protein>
    <submittedName>
        <fullName evidence="1">Antirestriction protein ArdA</fullName>
    </submittedName>
</protein>
<name>A0A4U6D8I9_9BACT</name>
<sequence>MKNSQNTPKIYVGTYGRYNSGSLFGKWFDLSDYSDAAEFYKDCYEYHRNEFLPELMFQDWEGIPDFLISECSLYEEAFKYFKAVSEMDDDRAEAFELYCSNIVSWPANGNDLEETLEGFNEAYQGYYGGVMKDPKTEFTYQYVEDTGMLAGAPSVLERYFDYEAFGKDLFLDGYSEYNGHVFIDI</sequence>
<keyword evidence="2" id="KW-1185">Reference proteome</keyword>
<comment type="caution">
    <text evidence="1">The sequence shown here is derived from an EMBL/GenBank/DDBJ whole genome shotgun (WGS) entry which is preliminary data.</text>
</comment>
<dbReference type="InterPro" id="IPR009899">
    <property type="entry name" value="ArdA"/>
</dbReference>
<dbReference type="RefSeq" id="WP_137339389.1">
    <property type="nucleotide sequence ID" value="NZ_SZVO01000003.1"/>
</dbReference>
<dbReference type="OrthoDB" id="944647at2"/>
<dbReference type="EMBL" id="SZVO01000003">
    <property type="protein sequence ID" value="TKT92661.1"/>
    <property type="molecule type" value="Genomic_DNA"/>
</dbReference>
<proteinExistence type="predicted"/>
<evidence type="ECO:0000313" key="1">
    <source>
        <dbReference type="EMBL" id="TKT92661.1"/>
    </source>
</evidence>
<evidence type="ECO:0000313" key="2">
    <source>
        <dbReference type="Proteomes" id="UP000304900"/>
    </source>
</evidence>
<dbReference type="Pfam" id="PF07275">
    <property type="entry name" value="ArdA"/>
    <property type="match status" value="1"/>
</dbReference>
<dbReference type="Gene3D" id="3.10.20.480">
    <property type="entry name" value="Antirestriction protein ArdA, domain 1"/>
    <property type="match status" value="1"/>
</dbReference>
<dbReference type="Proteomes" id="UP000304900">
    <property type="component" value="Unassembled WGS sequence"/>
</dbReference>
<dbReference type="InterPro" id="IPR041895">
    <property type="entry name" value="ArdA_dom1"/>
</dbReference>
<organism evidence="1 2">
    <name type="scientific">Dyadobacter frigoris</name>
    <dbReference type="NCBI Taxonomy" id="2576211"/>
    <lineage>
        <taxon>Bacteria</taxon>
        <taxon>Pseudomonadati</taxon>
        <taxon>Bacteroidota</taxon>
        <taxon>Cytophagia</taxon>
        <taxon>Cytophagales</taxon>
        <taxon>Spirosomataceae</taxon>
        <taxon>Dyadobacter</taxon>
    </lineage>
</organism>
<dbReference type="Gene3D" id="1.10.10.1190">
    <property type="entry name" value="Antirestriction protein ArdA, domain 3"/>
    <property type="match status" value="1"/>
</dbReference>
<dbReference type="AlphaFoldDB" id="A0A4U6D8I9"/>
<reference evidence="1 2" key="1">
    <citation type="submission" date="2019-05" db="EMBL/GenBank/DDBJ databases">
        <title>Dyadobacter AR-3-8 sp. nov., isolated from arctic soil.</title>
        <authorList>
            <person name="Chaudhary D.K."/>
        </authorList>
    </citation>
    <scope>NUCLEOTIDE SEQUENCE [LARGE SCALE GENOMIC DNA]</scope>
    <source>
        <strain evidence="1 2">AR-3-8</strain>
    </source>
</reference>